<protein>
    <submittedName>
        <fullName evidence="5">Polysaccharide deacetylase family protein</fullName>
    </submittedName>
</protein>
<dbReference type="Pfam" id="PF09992">
    <property type="entry name" value="NAGPA"/>
    <property type="match status" value="1"/>
</dbReference>
<feature type="domain" description="NodB homology" evidence="4">
    <location>
        <begin position="255"/>
        <end position="496"/>
    </location>
</feature>
<reference evidence="5" key="1">
    <citation type="submission" date="2021-04" db="EMBL/GenBank/DDBJ databases">
        <title>Genome sequence of Woronichinia naegeliana from Washington state freshwater lake bloom.</title>
        <authorList>
            <person name="Dreher T.W."/>
        </authorList>
    </citation>
    <scope>NUCLEOTIDE SEQUENCE</scope>
    <source>
        <strain evidence="5">WA131</strain>
    </source>
</reference>
<dbReference type="GO" id="GO:0005576">
    <property type="term" value="C:extracellular region"/>
    <property type="evidence" value="ECO:0007669"/>
    <property type="project" value="UniProtKB-SubCell"/>
</dbReference>
<proteinExistence type="predicted"/>
<dbReference type="Pfam" id="PF01522">
    <property type="entry name" value="Polysacc_deac_1"/>
    <property type="match status" value="1"/>
</dbReference>
<evidence type="ECO:0000256" key="1">
    <source>
        <dbReference type="ARBA" id="ARBA00004613"/>
    </source>
</evidence>
<feature type="compositionally biased region" description="Polar residues" evidence="3">
    <location>
        <begin position="84"/>
        <end position="98"/>
    </location>
</feature>
<dbReference type="InterPro" id="IPR018711">
    <property type="entry name" value="NAGPA"/>
</dbReference>
<feature type="region of interest" description="Disordered" evidence="3">
    <location>
        <begin position="66"/>
        <end position="132"/>
    </location>
</feature>
<sequence length="701" mass="75473">MLLSLGLVGSSAIAASLMILPARHSETSQSSEPKTLASPLPNSLDDSLIQKGVNEILSVCFPKPVAAQGTESTETAQTAQTGEISASQPAQPSQNLATAPSPLVSPLEPASPQNTTSPQTTESSTDKTQETPRSLCQNLAASISLFPNANSSSEANHQSPSFLGKLAAQITPASDENKIVLPPVAPFPQINAQAKLASVPIIMYHDILPKKEVSWDVTPEELEAHFQEIKQQGLTPISPDMLLAHLRTGIPLPNKPVLLSFDDGYGGHYEYVYPLLKKYGYPAVFSIYLKKMEGTTKRSSLTWEQLQAMAADPLVTISAHSISHPSDLRPLTDDQLNQEIIISKRLLEERLGIPIHYFTYPEGKYDARVKQWVIAAGYQLAFSMDDNDEKYAGASPDLFSIGRFGQSNLKTAIASAWGGYPAPVPADQFNLTTPIEHREFKLNGNDIILVSGGTPRTIHADSRYQVPEILKGTGAVAGLDGTFFSLKSLNSNILIGPALSSNRGFVPGNKSENPKLTGRPLVLITTNWIKFIPFDPERHNTLAGIQAEANPTANSQTPQNSESPPVSSDAETTQNPNPITDAFVAGAWLVKDGKASTPESFGNLYGFDARRNRAFWGINQAGQPVLGVTQNLVDAVSLGQTLAQLGFRDAIMVDSGASTSLAYEGKSLVTYQPRPVPHVIALYPKTSSNRLVTPEPTPQSQ</sequence>
<dbReference type="PANTHER" id="PTHR34216">
    <property type="match status" value="1"/>
</dbReference>
<dbReference type="GO" id="GO:0016810">
    <property type="term" value="F:hydrolase activity, acting on carbon-nitrogen (but not peptide) bonds"/>
    <property type="evidence" value="ECO:0007669"/>
    <property type="project" value="InterPro"/>
</dbReference>
<dbReference type="PANTHER" id="PTHR34216:SF3">
    <property type="entry name" value="POLY-BETA-1,6-N-ACETYL-D-GLUCOSAMINE N-DEACETYLASE"/>
    <property type="match status" value="1"/>
</dbReference>
<comment type="subcellular location">
    <subcellularLocation>
        <location evidence="1">Secreted</location>
    </subcellularLocation>
</comment>
<dbReference type="InterPro" id="IPR051398">
    <property type="entry name" value="Polysacch_Deacetylase"/>
</dbReference>
<dbReference type="InterPro" id="IPR002509">
    <property type="entry name" value="NODB_dom"/>
</dbReference>
<accession>A0A977KYB1</accession>
<name>A0A977KYB1_9CYAN</name>
<keyword evidence="2" id="KW-0732">Signal</keyword>
<dbReference type="PROSITE" id="PS51677">
    <property type="entry name" value="NODB"/>
    <property type="match status" value="1"/>
</dbReference>
<dbReference type="EMBL" id="CP073041">
    <property type="protein sequence ID" value="UXE62176.1"/>
    <property type="molecule type" value="Genomic_DNA"/>
</dbReference>
<gene>
    <name evidence="5" type="ORF">KA717_04830</name>
</gene>
<evidence type="ECO:0000313" key="5">
    <source>
        <dbReference type="EMBL" id="UXE62176.1"/>
    </source>
</evidence>
<dbReference type="AlphaFoldDB" id="A0A977KYB1"/>
<dbReference type="GO" id="GO:0005975">
    <property type="term" value="P:carbohydrate metabolic process"/>
    <property type="evidence" value="ECO:0007669"/>
    <property type="project" value="InterPro"/>
</dbReference>
<dbReference type="Gene3D" id="3.20.20.370">
    <property type="entry name" value="Glycoside hydrolase/deacetylase"/>
    <property type="match status" value="1"/>
</dbReference>
<evidence type="ECO:0000259" key="4">
    <source>
        <dbReference type="PROSITE" id="PS51677"/>
    </source>
</evidence>
<dbReference type="CDD" id="cd10918">
    <property type="entry name" value="CE4_NodB_like_5s_6s"/>
    <property type="match status" value="1"/>
</dbReference>
<feature type="region of interest" description="Disordered" evidence="3">
    <location>
        <begin position="550"/>
        <end position="577"/>
    </location>
</feature>
<dbReference type="SUPFAM" id="SSF88713">
    <property type="entry name" value="Glycoside hydrolase/deacetylase"/>
    <property type="match status" value="1"/>
</dbReference>
<dbReference type="KEGG" id="wna:KA717_04830"/>
<dbReference type="InterPro" id="IPR011330">
    <property type="entry name" value="Glyco_hydro/deAcase_b/a-brl"/>
</dbReference>
<feature type="compositionally biased region" description="Polar residues" evidence="3">
    <location>
        <begin position="111"/>
        <end position="123"/>
    </location>
</feature>
<evidence type="ECO:0000256" key="2">
    <source>
        <dbReference type="ARBA" id="ARBA00022729"/>
    </source>
</evidence>
<feature type="compositionally biased region" description="Low complexity" evidence="3">
    <location>
        <begin position="66"/>
        <end position="83"/>
    </location>
</feature>
<evidence type="ECO:0000256" key="3">
    <source>
        <dbReference type="SAM" id="MobiDB-lite"/>
    </source>
</evidence>
<organism evidence="5">
    <name type="scientific">Woronichinia naegeliana WA131</name>
    <dbReference type="NCBI Taxonomy" id="2824559"/>
    <lineage>
        <taxon>Bacteria</taxon>
        <taxon>Bacillati</taxon>
        <taxon>Cyanobacteriota</taxon>
        <taxon>Cyanophyceae</taxon>
        <taxon>Synechococcales</taxon>
        <taxon>Coelosphaeriaceae</taxon>
        <taxon>Woronichinia</taxon>
    </lineage>
</organism>
<dbReference type="Proteomes" id="UP001065613">
    <property type="component" value="Chromosome"/>
</dbReference>